<dbReference type="PANTHER" id="PTHR10314">
    <property type="entry name" value="CYSTATHIONINE BETA-SYNTHASE"/>
    <property type="match status" value="1"/>
</dbReference>
<evidence type="ECO:0000313" key="5">
    <source>
        <dbReference type="Proteomes" id="UP000373149"/>
    </source>
</evidence>
<dbReference type="GO" id="GO:1901605">
    <property type="term" value="P:alpha-amino acid metabolic process"/>
    <property type="evidence" value="ECO:0007669"/>
    <property type="project" value="UniProtKB-ARBA"/>
</dbReference>
<dbReference type="EMBL" id="VMNX01000034">
    <property type="protein sequence ID" value="MPY49356.1"/>
    <property type="molecule type" value="Genomic_DNA"/>
</dbReference>
<evidence type="ECO:0000256" key="2">
    <source>
        <dbReference type="ARBA" id="ARBA00022898"/>
    </source>
</evidence>
<gene>
    <name evidence="4" type="ORF">FPZ41_12540</name>
</gene>
<keyword evidence="2" id="KW-0663">Pyridoxal phosphate</keyword>
<protein>
    <submittedName>
        <fullName evidence="4">Pyridoxal-phosphate dependent enzyme</fullName>
    </submittedName>
</protein>
<dbReference type="Gene3D" id="3.40.50.1100">
    <property type="match status" value="2"/>
</dbReference>
<dbReference type="RefSeq" id="WP_152862060.1">
    <property type="nucleotide sequence ID" value="NZ_VMNX01000034.1"/>
</dbReference>
<comment type="cofactor">
    <cofactor evidence="1">
        <name>pyridoxal 5'-phosphate</name>
        <dbReference type="ChEBI" id="CHEBI:597326"/>
    </cofactor>
</comment>
<feature type="domain" description="Tryptophan synthase beta chain-like PALP" evidence="3">
    <location>
        <begin position="70"/>
        <end position="364"/>
    </location>
</feature>
<comment type="caution">
    <text evidence="4">The sequence shown here is derived from an EMBL/GenBank/DDBJ whole genome shotgun (WGS) entry which is preliminary data.</text>
</comment>
<dbReference type="InterPro" id="IPR036052">
    <property type="entry name" value="TrpB-like_PALP_sf"/>
</dbReference>
<dbReference type="SUPFAM" id="SSF53686">
    <property type="entry name" value="Tryptophan synthase beta subunit-like PLP-dependent enzymes"/>
    <property type="match status" value="1"/>
</dbReference>
<evidence type="ECO:0000313" key="4">
    <source>
        <dbReference type="EMBL" id="MPY49356.1"/>
    </source>
</evidence>
<proteinExistence type="predicted"/>
<dbReference type="Pfam" id="PF00291">
    <property type="entry name" value="PALP"/>
    <property type="match status" value="1"/>
</dbReference>
<accession>A0A5N8WRA1</accession>
<sequence length="371" mass="38251">MGAPTARAVTRHPALRSLRCIRCGDHQPVDDHPRGCPSCLKYGTPANLACVYGEPDATDGVRLPYAGAPTLGEGGTPLLRFDTTGDLDLRLKWEGANPTGSHKDRFSALAVARALHAGYEVVAAASSGNAGVSLAAYCARAGLGCEIAVTDDTPGHVVGLMRDLGAEVVVFPEAEQRWRHLAGHLDSRTVLPVTNVAVPPVGSSPFGIEGYKMLAVEIRADLDGRLPDWVVVPASRGDLAWGVYLGFRELCGSGPVPHLCLVEPFPRVSAVLGGADPHGSFPGGTSVMPSLAGNSVALQALEAVRLSAGRAEVVDDAAATAGTRRVWRSGLPLEPSSAAAVVAVEQARAAGAMADGSLVVALATAHGMKGM</sequence>
<organism evidence="4 5">
    <name type="scientific">Streptomyces acidicola</name>
    <dbReference type="NCBI Taxonomy" id="2596892"/>
    <lineage>
        <taxon>Bacteria</taxon>
        <taxon>Bacillati</taxon>
        <taxon>Actinomycetota</taxon>
        <taxon>Actinomycetes</taxon>
        <taxon>Kitasatosporales</taxon>
        <taxon>Streptomycetaceae</taxon>
        <taxon>Streptomyces</taxon>
    </lineage>
</organism>
<name>A0A5N8WRA1_9ACTN</name>
<keyword evidence="5" id="KW-1185">Reference proteome</keyword>
<dbReference type="AlphaFoldDB" id="A0A5N8WRA1"/>
<evidence type="ECO:0000259" key="3">
    <source>
        <dbReference type="Pfam" id="PF00291"/>
    </source>
</evidence>
<dbReference type="InterPro" id="IPR001926">
    <property type="entry name" value="TrpB-like_PALP"/>
</dbReference>
<reference evidence="4 5" key="1">
    <citation type="submission" date="2019-09" db="EMBL/GenBank/DDBJ databases">
        <authorList>
            <person name="Duangmal K."/>
            <person name="Teo W.F.A."/>
            <person name="Lipun K."/>
        </authorList>
    </citation>
    <scope>NUCLEOTIDE SEQUENCE [LARGE SCALE GENOMIC DNA]</scope>
    <source>
        <strain evidence="4 5">K1PN6</strain>
    </source>
</reference>
<dbReference type="Proteomes" id="UP000373149">
    <property type="component" value="Unassembled WGS sequence"/>
</dbReference>
<dbReference type="InterPro" id="IPR050214">
    <property type="entry name" value="Cys_Synth/Cystath_Beta-Synth"/>
</dbReference>
<evidence type="ECO:0000256" key="1">
    <source>
        <dbReference type="ARBA" id="ARBA00001933"/>
    </source>
</evidence>